<evidence type="ECO:0000256" key="1">
    <source>
        <dbReference type="ARBA" id="ARBA00022679"/>
    </source>
</evidence>
<keyword evidence="2" id="KW-0325">Glycoprotein</keyword>
<dbReference type="SUPFAM" id="SSF52540">
    <property type="entry name" value="P-loop containing nucleoside triphosphate hydrolases"/>
    <property type="match status" value="1"/>
</dbReference>
<dbReference type="InterPro" id="IPR027417">
    <property type="entry name" value="P-loop_NTPase"/>
</dbReference>
<evidence type="ECO:0000313" key="4">
    <source>
        <dbReference type="EMBL" id="QIN84371.1"/>
    </source>
</evidence>
<dbReference type="Pfam" id="PF00685">
    <property type="entry name" value="Sulfotransfer_1"/>
    <property type="match status" value="1"/>
</dbReference>
<sequence>MTMPNFFMVGAQKAGTTSLYHYLNQHPQVYMSPVKEPFFFNHEINADHEIVEREFGGPARRRASRFTNLDEYRALFENVTGESAVGEASTLYMYAPGTAGRIKKYASQARVIALLRNPADRAYSSFLHARRLGVEPLAHFSEALRSEEERRRQSWRYVFHYRNLGFYHAQLEPYYELFGQEKVGIFLYEDLRDDPTGVARGVFRLLGVDDGFVPDTSRKHNPSGVPKSRAARAAVKAMDAVAAAFLESFSANSRLYPFASRVRRRAQGLMLAKPEAMDPEIRAELLDGYEEDILKLEELTGRDLSVWLHGRKKPAYETGTKKFRGS</sequence>
<evidence type="ECO:0000313" key="5">
    <source>
        <dbReference type="Proteomes" id="UP000501452"/>
    </source>
</evidence>
<keyword evidence="1 4" id="KW-0808">Transferase</keyword>
<reference evidence="4 5" key="1">
    <citation type="submission" date="2019-10" db="EMBL/GenBank/DDBJ databases">
        <title>Rubrobacter sp nov SCSIO 52090 isolated from a deep-sea sediment in the South China Sea.</title>
        <authorList>
            <person name="Chen R.W."/>
        </authorList>
    </citation>
    <scope>NUCLEOTIDE SEQUENCE [LARGE SCALE GENOMIC DNA]</scope>
    <source>
        <strain evidence="4 5">SCSIO 52909</strain>
    </source>
</reference>
<dbReference type="Proteomes" id="UP000501452">
    <property type="component" value="Chromosome"/>
</dbReference>
<evidence type="ECO:0000256" key="2">
    <source>
        <dbReference type="ARBA" id="ARBA00023180"/>
    </source>
</evidence>
<dbReference type="RefSeq" id="WP_166178478.1">
    <property type="nucleotide sequence ID" value="NZ_CP045119.1"/>
</dbReference>
<protein>
    <submittedName>
        <fullName evidence="4">Sulfotransferase</fullName>
    </submittedName>
</protein>
<proteinExistence type="predicted"/>
<accession>A0A6G8QD98</accession>
<dbReference type="Gene3D" id="3.40.50.300">
    <property type="entry name" value="P-loop containing nucleotide triphosphate hydrolases"/>
    <property type="match status" value="1"/>
</dbReference>
<dbReference type="GO" id="GO:0008146">
    <property type="term" value="F:sulfotransferase activity"/>
    <property type="evidence" value="ECO:0007669"/>
    <property type="project" value="InterPro"/>
</dbReference>
<dbReference type="InterPro" id="IPR037359">
    <property type="entry name" value="NST/OST"/>
</dbReference>
<evidence type="ECO:0000259" key="3">
    <source>
        <dbReference type="Pfam" id="PF00685"/>
    </source>
</evidence>
<dbReference type="KEGG" id="rub:GBA63_18285"/>
<keyword evidence="5" id="KW-1185">Reference proteome</keyword>
<feature type="domain" description="Sulfotransferase" evidence="3">
    <location>
        <begin position="5"/>
        <end position="209"/>
    </location>
</feature>
<dbReference type="EMBL" id="CP045119">
    <property type="protein sequence ID" value="QIN84371.1"/>
    <property type="molecule type" value="Genomic_DNA"/>
</dbReference>
<dbReference type="InterPro" id="IPR000863">
    <property type="entry name" value="Sulfotransferase_dom"/>
</dbReference>
<dbReference type="PANTHER" id="PTHR10605:SF56">
    <property type="entry name" value="BIFUNCTIONAL HEPARAN SULFATE N-DEACETYLASE_N-SULFOTRANSFERASE"/>
    <property type="match status" value="1"/>
</dbReference>
<dbReference type="AlphaFoldDB" id="A0A6G8QD98"/>
<organism evidence="4 5">
    <name type="scientific">Rubrobacter tropicus</name>
    <dbReference type="NCBI Taxonomy" id="2653851"/>
    <lineage>
        <taxon>Bacteria</taxon>
        <taxon>Bacillati</taxon>
        <taxon>Actinomycetota</taxon>
        <taxon>Rubrobacteria</taxon>
        <taxon>Rubrobacterales</taxon>
        <taxon>Rubrobacteraceae</taxon>
        <taxon>Rubrobacter</taxon>
    </lineage>
</organism>
<gene>
    <name evidence="4" type="ORF">GBA63_18285</name>
</gene>
<dbReference type="PANTHER" id="PTHR10605">
    <property type="entry name" value="HEPARAN SULFATE SULFOTRANSFERASE"/>
    <property type="match status" value="1"/>
</dbReference>
<name>A0A6G8QD98_9ACTN</name>